<protein>
    <recommendedName>
        <fullName evidence="1">TMEM131L third Ig-like domain-containing protein</fullName>
    </recommendedName>
</protein>
<dbReference type="InterPro" id="IPR039877">
    <property type="entry name" value="TMEM131-like"/>
</dbReference>
<comment type="caution">
    <text evidence="2">The sequence shown here is derived from an EMBL/GenBank/DDBJ whole genome shotgun (WGS) entry which is preliminary data.</text>
</comment>
<evidence type="ECO:0000259" key="1">
    <source>
        <dbReference type="Pfam" id="PF24498"/>
    </source>
</evidence>
<gene>
    <name evidence="2" type="ORF">MNOR_LOCUS36220</name>
</gene>
<organism evidence="2 3">
    <name type="scientific">Meganyctiphanes norvegica</name>
    <name type="common">Northern krill</name>
    <name type="synonym">Thysanopoda norvegica</name>
    <dbReference type="NCBI Taxonomy" id="48144"/>
    <lineage>
        <taxon>Eukaryota</taxon>
        <taxon>Metazoa</taxon>
        <taxon>Ecdysozoa</taxon>
        <taxon>Arthropoda</taxon>
        <taxon>Crustacea</taxon>
        <taxon>Multicrustacea</taxon>
        <taxon>Malacostraca</taxon>
        <taxon>Eumalacostraca</taxon>
        <taxon>Eucarida</taxon>
        <taxon>Euphausiacea</taxon>
        <taxon>Euphausiidae</taxon>
        <taxon>Meganyctiphanes</taxon>
    </lineage>
</organism>
<dbReference type="PANTHER" id="PTHR22050">
    <property type="entry name" value="RW1 PROTEIN HOMOLOG"/>
    <property type="match status" value="1"/>
</dbReference>
<feature type="non-terminal residue" evidence="2">
    <location>
        <position position="369"/>
    </location>
</feature>
<sequence>SKVSHGKKVSGKLLIKSKVSAYKLSVPFTVDLLQGELIYNSSITKFYTGTDPGEGDVESEGGSSIRNLTLTNTFPCPVVIYNLTLPEEAEKHFEVGWDGPVVVGEGLSTQVATLRLLSVGTNDRIFTQVTVHTNITTIQIPLMAYNGKLTKYVPPMGGDHWLDFGTLGMGEQRDIFFYVINENPVELRLRGWGSNLTRSAVELMGVEEGNITTIRSRNNMSYVSKSLFLKPNHYAVFRIGVLTPDTEGIFNAESFVQTQYEQIKIPFRLRTADGSLSVVPNKIIFKNAFPGKISQQDLHIFSTFGHPMTVKDVKPQPPDQRFWYESSVGRGGAPVLRPGHQSQVGRLVFDPMAHCHSECYAGFSLAAKG</sequence>
<feature type="non-terminal residue" evidence="2">
    <location>
        <position position="1"/>
    </location>
</feature>
<proteinExistence type="predicted"/>
<name>A0AAV2SIV7_MEGNR</name>
<dbReference type="AlphaFoldDB" id="A0AAV2SIV7"/>
<evidence type="ECO:0000313" key="2">
    <source>
        <dbReference type="EMBL" id="CAL4187748.1"/>
    </source>
</evidence>
<dbReference type="GO" id="GO:0016020">
    <property type="term" value="C:membrane"/>
    <property type="evidence" value="ECO:0007669"/>
    <property type="project" value="TreeGrafter"/>
</dbReference>
<dbReference type="PANTHER" id="PTHR22050:SF0">
    <property type="entry name" value="TRANSMEMBRANE PROTEIN 131 HOMOLOG"/>
    <property type="match status" value="1"/>
</dbReference>
<reference evidence="2 3" key="1">
    <citation type="submission" date="2024-05" db="EMBL/GenBank/DDBJ databases">
        <authorList>
            <person name="Wallberg A."/>
        </authorList>
    </citation>
    <scope>NUCLEOTIDE SEQUENCE [LARGE SCALE GENOMIC DNA]</scope>
</reference>
<keyword evidence="3" id="KW-1185">Reference proteome</keyword>
<dbReference type="Pfam" id="PF24498">
    <property type="entry name" value="Ig_TMEM131L_3"/>
    <property type="match status" value="1"/>
</dbReference>
<evidence type="ECO:0000313" key="3">
    <source>
        <dbReference type="Proteomes" id="UP001497623"/>
    </source>
</evidence>
<feature type="domain" description="TMEM131L third Ig-like" evidence="1">
    <location>
        <begin position="61"/>
        <end position="145"/>
    </location>
</feature>
<accession>A0AAV2SIV7</accession>
<dbReference type="InterPro" id="IPR055435">
    <property type="entry name" value="Ig_TMEM131L_3"/>
</dbReference>
<dbReference type="EMBL" id="CAXKWB010064504">
    <property type="protein sequence ID" value="CAL4187748.1"/>
    <property type="molecule type" value="Genomic_DNA"/>
</dbReference>
<dbReference type="Proteomes" id="UP001497623">
    <property type="component" value="Unassembled WGS sequence"/>
</dbReference>